<dbReference type="GO" id="GO:0005737">
    <property type="term" value="C:cytoplasm"/>
    <property type="evidence" value="ECO:0007669"/>
    <property type="project" value="UniProtKB-SubCell"/>
</dbReference>
<dbReference type="GO" id="GO:1990112">
    <property type="term" value="C:RQC complex"/>
    <property type="evidence" value="ECO:0007669"/>
    <property type="project" value="TreeGrafter"/>
</dbReference>
<evidence type="ECO:0000259" key="10">
    <source>
        <dbReference type="Pfam" id="PF11923"/>
    </source>
</evidence>
<feature type="compositionally biased region" description="Low complexity" evidence="8">
    <location>
        <begin position="752"/>
        <end position="762"/>
    </location>
</feature>
<dbReference type="GO" id="GO:0005634">
    <property type="term" value="C:nucleus"/>
    <property type="evidence" value="ECO:0007669"/>
    <property type="project" value="UniProtKB-SubCell"/>
</dbReference>
<keyword evidence="12" id="KW-1185">Reference proteome</keyword>
<evidence type="ECO:0000313" key="12">
    <source>
        <dbReference type="Proteomes" id="UP001286313"/>
    </source>
</evidence>
<dbReference type="InterPro" id="IPR021846">
    <property type="entry name" value="NFACT-C"/>
</dbReference>
<evidence type="ECO:0000256" key="3">
    <source>
        <dbReference type="ARBA" id="ARBA00008318"/>
    </source>
</evidence>
<dbReference type="AlphaFoldDB" id="A0AAE1G999"/>
<evidence type="ECO:0000256" key="1">
    <source>
        <dbReference type="ARBA" id="ARBA00004123"/>
    </source>
</evidence>
<comment type="caution">
    <text evidence="11">The sequence shown here is derived from an EMBL/GenBank/DDBJ whole genome shotgun (WGS) entry which is preliminary data.</text>
</comment>
<dbReference type="GO" id="GO:0072344">
    <property type="term" value="P:rescue of stalled ribosome"/>
    <property type="evidence" value="ECO:0007669"/>
    <property type="project" value="TreeGrafter"/>
</dbReference>
<dbReference type="GO" id="GO:0043023">
    <property type="term" value="F:ribosomal large subunit binding"/>
    <property type="evidence" value="ECO:0007669"/>
    <property type="project" value="TreeGrafter"/>
</dbReference>
<evidence type="ECO:0000256" key="4">
    <source>
        <dbReference type="ARBA" id="ARBA00022490"/>
    </source>
</evidence>
<dbReference type="Pfam" id="PF05670">
    <property type="entry name" value="NFACT-R_1"/>
    <property type="match status" value="1"/>
</dbReference>
<dbReference type="GO" id="GO:1990116">
    <property type="term" value="P:ribosome-associated ubiquitin-dependent protein catabolic process"/>
    <property type="evidence" value="ECO:0007669"/>
    <property type="project" value="TreeGrafter"/>
</dbReference>
<feature type="coiled-coil region" evidence="7">
    <location>
        <begin position="311"/>
        <end position="338"/>
    </location>
</feature>
<dbReference type="InterPro" id="IPR051608">
    <property type="entry name" value="RQC_Subunit_NEMF"/>
</dbReference>
<proteinExistence type="inferred from homology"/>
<evidence type="ECO:0000256" key="5">
    <source>
        <dbReference type="ARBA" id="ARBA00023054"/>
    </source>
</evidence>
<accession>A0AAE1G999</accession>
<dbReference type="PANTHER" id="PTHR15239:SF6">
    <property type="entry name" value="RIBOSOME QUALITY CONTROL COMPLEX SUBUNIT NEMF"/>
    <property type="match status" value="1"/>
</dbReference>
<dbReference type="Pfam" id="PF05833">
    <property type="entry name" value="NFACT_N"/>
    <property type="match status" value="1"/>
</dbReference>
<feature type="domain" description="NFACT RNA-binding" evidence="9">
    <location>
        <begin position="509"/>
        <end position="620"/>
    </location>
</feature>
<sequence length="1057" mass="118577">MKATFTTVDLLAVVAELKQRVVGLRVVQVYDIDSKTYLFKLQRPEQKCMLLMESGARIHTTDYEWPKNPAPSGFSMKLRKHLRNKRVESVTQLGVDRIVDLQFGSGEAEYHVLLELYDRGNIILTDRTYTILNILRPRKEGEDVRFAVHENYAVDRARQAKPPPTREELINALNAANDNTPLKKILNPLLDCGGGVLDHELLEAGFPIGTKLTSQLKTEENLSRLHAGLVKAQSVVSDWGKRPSEGYIIKKIEKRKTPDGKEEDVPIYQGFMPILFTQHAQDPLDKFASFNQACDEYFSKMEAARIDQRAVQHEKEVLRKLENVKLDHERRLKQLGDTQRTNEIQGHLIELNKDMVDGAIKVVRSLVANQIDWQQIKELLSEAQARGDSVALAIKELKLERSTLTLSLSDPFDYDEDDMLLDSDEEREEGHQSTKMRPMDVEIDLEHTAMANARKYFNQKRQAAQKEQKTIDASAKVVQLATKKTNQTLKEVAAITNINKARKVLWFEKFLWFISSENYLVLAGRDGQMNELLVKRHLRPHDIYVHADMHGAASVVVKNTSTTAPPPPKTLHEAGIMALCYSRAWDEKIVTSAWWVWGHQVSKTAPSGEYLTTGSFMVRGKKTFLPPSHLVYGFGFVFRLEEGSIARHAGERRVKTVEEDDIKEDEDARQREQEAEVRVQKTEGGETGAKSEQPGKGENISDDEKEDDGDSGEEDATFKEEKEDIAEEGQFPDTMVEMAHIGGDQFSLRTRTVSTVSQVSTQSGGGGEDEEGRVIYLGDDQPVIVSNRKKDNVNKGQKGQVGGKTAVKPGNQRGVEPEEEKCQQLDPGNKSGPGPPKRGQKGKNKKIKKKYQDQDEEERQLRMELLKSAGNNKESKKSKGGKKGGGGKEVTKGSKSNAPPQPNKTSSPGTQLIPNVELPEKMKVKVTEKVTDKEQENQPKEEEEEEEDEEEQANVADDLNILNALTHIPCTEDEVLYAVPVCAPYTTMSNYRFKVKLTPGPGKKGKACKTALALFLGDKTTSPREKDLLRAVRDHDLAKNLPGKVKVSAPNITKIKK</sequence>
<evidence type="ECO:0000256" key="7">
    <source>
        <dbReference type="SAM" id="Coils"/>
    </source>
</evidence>
<comment type="subcellular location">
    <subcellularLocation>
        <location evidence="2">Cytoplasm</location>
    </subcellularLocation>
    <subcellularLocation>
        <location evidence="1">Nucleus</location>
    </subcellularLocation>
</comment>
<evidence type="ECO:0008006" key="13">
    <source>
        <dbReference type="Google" id="ProtNLM"/>
    </source>
</evidence>
<keyword evidence="4" id="KW-0963">Cytoplasm</keyword>
<reference evidence="11" key="1">
    <citation type="submission" date="2023-10" db="EMBL/GenBank/DDBJ databases">
        <title>Genome assemblies of two species of porcelain crab, Petrolisthes cinctipes and Petrolisthes manimaculis (Anomura: Porcellanidae).</title>
        <authorList>
            <person name="Angst P."/>
        </authorList>
    </citation>
    <scope>NUCLEOTIDE SEQUENCE</scope>
    <source>
        <strain evidence="11">PB745_01</strain>
        <tissue evidence="11">Gill</tissue>
    </source>
</reference>
<dbReference type="EMBL" id="JAWQEG010000523">
    <property type="protein sequence ID" value="KAK3888884.1"/>
    <property type="molecule type" value="Genomic_DNA"/>
</dbReference>
<dbReference type="Pfam" id="PF11923">
    <property type="entry name" value="NFACT-C"/>
    <property type="match status" value="1"/>
</dbReference>
<feature type="region of interest" description="Disordered" evidence="8">
    <location>
        <begin position="651"/>
        <end position="732"/>
    </location>
</feature>
<keyword evidence="6" id="KW-0539">Nucleus</keyword>
<evidence type="ECO:0000256" key="8">
    <source>
        <dbReference type="SAM" id="MobiDB-lite"/>
    </source>
</evidence>
<keyword evidence="5 7" id="KW-0175">Coiled coil</keyword>
<comment type="similarity">
    <text evidence="3">Belongs to the NEMF family.</text>
</comment>
<feature type="compositionally biased region" description="Basic and acidic residues" evidence="8">
    <location>
        <begin position="918"/>
        <end position="940"/>
    </location>
</feature>
<dbReference type="InterPro" id="IPR008532">
    <property type="entry name" value="NFACT_RNA-bd"/>
</dbReference>
<feature type="compositionally biased region" description="Basic residues" evidence="8">
    <location>
        <begin position="838"/>
        <end position="849"/>
    </location>
</feature>
<dbReference type="Gene3D" id="2.30.310.10">
    <property type="entry name" value="ibrinogen binding protein from staphylococcus aureus domain"/>
    <property type="match status" value="1"/>
</dbReference>
<feature type="compositionally biased region" description="Basic and acidic residues" evidence="8">
    <location>
        <begin position="666"/>
        <end position="684"/>
    </location>
</feature>
<evidence type="ECO:0000313" key="11">
    <source>
        <dbReference type="EMBL" id="KAK3888884.1"/>
    </source>
</evidence>
<feature type="compositionally biased region" description="Acidic residues" evidence="8">
    <location>
        <begin position="941"/>
        <end position="952"/>
    </location>
</feature>
<gene>
    <name evidence="11" type="ORF">Pcinc_007075</name>
</gene>
<dbReference type="Proteomes" id="UP001286313">
    <property type="component" value="Unassembled WGS sequence"/>
</dbReference>
<dbReference type="FunFam" id="2.30.310.10:FF:000001">
    <property type="entry name" value="Nuclear export mediator factor Nemf"/>
    <property type="match status" value="1"/>
</dbReference>
<dbReference type="PANTHER" id="PTHR15239">
    <property type="entry name" value="NUCLEAR EXPORT MEDIATOR FACTOR NEMF"/>
    <property type="match status" value="1"/>
</dbReference>
<name>A0AAE1G999_PETCI</name>
<organism evidence="11 12">
    <name type="scientific">Petrolisthes cinctipes</name>
    <name type="common">Flat porcelain crab</name>
    <dbReference type="NCBI Taxonomy" id="88211"/>
    <lineage>
        <taxon>Eukaryota</taxon>
        <taxon>Metazoa</taxon>
        <taxon>Ecdysozoa</taxon>
        <taxon>Arthropoda</taxon>
        <taxon>Crustacea</taxon>
        <taxon>Multicrustacea</taxon>
        <taxon>Malacostraca</taxon>
        <taxon>Eumalacostraca</taxon>
        <taxon>Eucarida</taxon>
        <taxon>Decapoda</taxon>
        <taxon>Pleocyemata</taxon>
        <taxon>Anomura</taxon>
        <taxon>Galatheoidea</taxon>
        <taxon>Porcellanidae</taxon>
        <taxon>Petrolisthes</taxon>
    </lineage>
</organism>
<dbReference type="GO" id="GO:0000049">
    <property type="term" value="F:tRNA binding"/>
    <property type="evidence" value="ECO:0007669"/>
    <property type="project" value="TreeGrafter"/>
</dbReference>
<feature type="compositionally biased region" description="Polar residues" evidence="8">
    <location>
        <begin position="903"/>
        <end position="913"/>
    </location>
</feature>
<feature type="region of interest" description="Disordered" evidence="8">
    <location>
        <begin position="752"/>
        <end position="955"/>
    </location>
</feature>
<feature type="domain" description="NFACT protein C-terminal" evidence="10">
    <location>
        <begin position="957"/>
        <end position="1048"/>
    </location>
</feature>
<protein>
    <recommendedName>
        <fullName evidence="13">Nuclear export mediator factor NEMF</fullName>
    </recommendedName>
</protein>
<evidence type="ECO:0000256" key="2">
    <source>
        <dbReference type="ARBA" id="ARBA00004496"/>
    </source>
</evidence>
<evidence type="ECO:0000259" key="9">
    <source>
        <dbReference type="Pfam" id="PF05670"/>
    </source>
</evidence>
<evidence type="ECO:0000256" key="6">
    <source>
        <dbReference type="ARBA" id="ARBA00023242"/>
    </source>
</evidence>
<feature type="compositionally biased region" description="Acidic residues" evidence="8">
    <location>
        <begin position="700"/>
        <end position="715"/>
    </location>
</feature>